<dbReference type="GeneID" id="107017573"/>
<keyword evidence="10" id="KW-1185">Reference proteome</keyword>
<dbReference type="PANTHER" id="PTHR33573">
    <property type="entry name" value="CASP-LIKE PROTEIN 4A4"/>
    <property type="match status" value="1"/>
</dbReference>
<evidence type="ECO:0000313" key="11">
    <source>
        <dbReference type="RefSeq" id="XP_015073229.1"/>
    </source>
</evidence>
<keyword evidence="6 8" id="KW-1133">Transmembrane helix</keyword>
<keyword evidence="5 8" id="KW-0812">Transmembrane</keyword>
<feature type="transmembrane region" description="Helical" evidence="8">
    <location>
        <begin position="124"/>
        <end position="149"/>
    </location>
</feature>
<comment type="similarity">
    <text evidence="2 8">Belongs to the Casparian strip membrane proteins (CASP) family.</text>
</comment>
<feature type="transmembrane region" description="Helical" evidence="8">
    <location>
        <begin position="7"/>
        <end position="30"/>
    </location>
</feature>
<dbReference type="Pfam" id="PF04535">
    <property type="entry name" value="CASP_dom"/>
    <property type="match status" value="1"/>
</dbReference>
<organism evidence="10 11">
    <name type="scientific">Solanum pennellii</name>
    <name type="common">Tomato</name>
    <name type="synonym">Lycopersicon pennellii</name>
    <dbReference type="NCBI Taxonomy" id="28526"/>
    <lineage>
        <taxon>Eukaryota</taxon>
        <taxon>Viridiplantae</taxon>
        <taxon>Streptophyta</taxon>
        <taxon>Embryophyta</taxon>
        <taxon>Tracheophyta</taxon>
        <taxon>Spermatophyta</taxon>
        <taxon>Magnoliopsida</taxon>
        <taxon>eudicotyledons</taxon>
        <taxon>Gunneridae</taxon>
        <taxon>Pentapetalae</taxon>
        <taxon>asterids</taxon>
        <taxon>lamiids</taxon>
        <taxon>Solanales</taxon>
        <taxon>Solanaceae</taxon>
        <taxon>Solanoideae</taxon>
        <taxon>Solaneae</taxon>
        <taxon>Solanum</taxon>
        <taxon>Solanum subgen. Lycopersicon</taxon>
    </lineage>
</organism>
<accession>A0ABM1GMD7</accession>
<evidence type="ECO:0000259" key="9">
    <source>
        <dbReference type="Pfam" id="PF04535"/>
    </source>
</evidence>
<evidence type="ECO:0000256" key="2">
    <source>
        <dbReference type="ARBA" id="ARBA00007651"/>
    </source>
</evidence>
<feature type="transmembrane region" description="Helical" evidence="8">
    <location>
        <begin position="50"/>
        <end position="69"/>
    </location>
</feature>
<reference evidence="11" key="2">
    <citation type="submission" date="2025-08" db="UniProtKB">
        <authorList>
            <consortium name="RefSeq"/>
        </authorList>
    </citation>
    <scope>IDENTIFICATION</scope>
</reference>
<dbReference type="PANTHER" id="PTHR33573:SF33">
    <property type="entry name" value="CASP-LIKE PROTEIN"/>
    <property type="match status" value="1"/>
</dbReference>
<dbReference type="RefSeq" id="XP_015073229.1">
    <property type="nucleotide sequence ID" value="XM_015217743.1"/>
</dbReference>
<evidence type="ECO:0000256" key="3">
    <source>
        <dbReference type="ARBA" id="ARBA00011489"/>
    </source>
</evidence>
<evidence type="ECO:0000256" key="5">
    <source>
        <dbReference type="ARBA" id="ARBA00022692"/>
    </source>
</evidence>
<evidence type="ECO:0000313" key="10">
    <source>
        <dbReference type="Proteomes" id="UP000694930"/>
    </source>
</evidence>
<feature type="transmembrane region" description="Helical" evidence="8">
    <location>
        <begin position="81"/>
        <end position="104"/>
    </location>
</feature>
<proteinExistence type="inferred from homology"/>
<feature type="domain" description="Casparian strip membrane protein" evidence="9">
    <location>
        <begin position="4"/>
        <end position="136"/>
    </location>
</feature>
<evidence type="ECO:0000256" key="4">
    <source>
        <dbReference type="ARBA" id="ARBA00022475"/>
    </source>
</evidence>
<evidence type="ECO:0000256" key="6">
    <source>
        <dbReference type="ARBA" id="ARBA00022989"/>
    </source>
</evidence>
<evidence type="ECO:0000256" key="8">
    <source>
        <dbReference type="RuleBase" id="RU361233"/>
    </source>
</evidence>
<dbReference type="Proteomes" id="UP000694930">
    <property type="component" value="Chromosome 4"/>
</dbReference>
<sequence length="151" mass="16413">MGKAVILVVRLVVLICLVGSLILLLTSSQYSDTQRLFYSDDELQIKFTDFRVYVYMLVCIGVGIGYNLFQTILSLSIGVSLLDLFGDMLIIANILVSGAAATFGFTLELSRSTDLEPTSFFNKIFVSAGLSLLATLFTLISLISSHVALKG</sequence>
<comment type="subcellular location">
    <subcellularLocation>
        <location evidence="1 8">Cell membrane</location>
        <topology evidence="1 8">Multi-pass membrane protein</topology>
    </subcellularLocation>
</comment>
<reference evidence="10" key="1">
    <citation type="journal article" date="2014" name="Nat. Genet.">
        <title>The genome of the stress-tolerant wild tomato species Solanum pennellii.</title>
        <authorList>
            <person name="Bolger A."/>
            <person name="Scossa F."/>
            <person name="Bolger M.E."/>
            <person name="Lanz C."/>
            <person name="Maumus F."/>
            <person name="Tohge T."/>
            <person name="Quesneville H."/>
            <person name="Alseekh S."/>
            <person name="Sorensen I."/>
            <person name="Lichtenstein G."/>
            <person name="Fich E.A."/>
            <person name="Conte M."/>
            <person name="Keller H."/>
            <person name="Schneeberger K."/>
            <person name="Schwacke R."/>
            <person name="Ofner I."/>
            <person name="Vrebalov J."/>
            <person name="Xu Y."/>
            <person name="Osorio S."/>
            <person name="Aflitos S.A."/>
            <person name="Schijlen E."/>
            <person name="Jimenez-Gomez J.M."/>
            <person name="Ryngajllo M."/>
            <person name="Kimura S."/>
            <person name="Kumar R."/>
            <person name="Koenig D."/>
            <person name="Headland L.R."/>
            <person name="Maloof J.N."/>
            <person name="Sinha N."/>
            <person name="van Ham R.C."/>
            <person name="Lankhorst R.K."/>
            <person name="Mao L."/>
            <person name="Vogel A."/>
            <person name="Arsova B."/>
            <person name="Panstruga R."/>
            <person name="Fei Z."/>
            <person name="Rose J.K."/>
            <person name="Zamir D."/>
            <person name="Carrari F."/>
            <person name="Giovannoni J.J."/>
            <person name="Weigel D."/>
            <person name="Usadel B."/>
            <person name="Fernie A.R."/>
        </authorList>
    </citation>
    <scope>NUCLEOTIDE SEQUENCE [LARGE SCALE GENOMIC DNA]</scope>
    <source>
        <strain evidence="10">cv. LA0716</strain>
    </source>
</reference>
<keyword evidence="4 8" id="KW-1003">Cell membrane</keyword>
<protein>
    <recommendedName>
        <fullName evidence="8">CASP-like protein</fullName>
    </recommendedName>
</protein>
<dbReference type="InterPro" id="IPR006702">
    <property type="entry name" value="CASP_dom"/>
</dbReference>
<evidence type="ECO:0000256" key="7">
    <source>
        <dbReference type="ARBA" id="ARBA00023136"/>
    </source>
</evidence>
<gene>
    <name evidence="11" type="primary">LOC107017573</name>
</gene>
<name>A0ABM1GMD7_SOLPN</name>
<keyword evidence="7 8" id="KW-0472">Membrane</keyword>
<evidence type="ECO:0000256" key="1">
    <source>
        <dbReference type="ARBA" id="ARBA00004651"/>
    </source>
</evidence>
<comment type="subunit">
    <text evidence="3 8">Homodimer and heterodimers.</text>
</comment>